<evidence type="ECO:0000256" key="1">
    <source>
        <dbReference type="ARBA" id="ARBA00022801"/>
    </source>
</evidence>
<keyword evidence="3" id="KW-0812">Transmembrane</keyword>
<dbReference type="GO" id="GO:0004190">
    <property type="term" value="F:aspartic-type endopeptidase activity"/>
    <property type="evidence" value="ECO:0007669"/>
    <property type="project" value="InterPro"/>
</dbReference>
<dbReference type="PANTHER" id="PTHR47331">
    <property type="entry name" value="PHD-TYPE DOMAIN-CONTAINING PROTEIN"/>
    <property type="match status" value="1"/>
</dbReference>
<dbReference type="SUPFAM" id="SSF56672">
    <property type="entry name" value="DNA/RNA polymerases"/>
    <property type="match status" value="1"/>
</dbReference>
<dbReference type="Pfam" id="PF03564">
    <property type="entry name" value="DUF1759"/>
    <property type="match status" value="1"/>
</dbReference>
<feature type="compositionally biased region" description="Basic and acidic residues" evidence="2">
    <location>
        <begin position="425"/>
        <end position="436"/>
    </location>
</feature>
<dbReference type="OrthoDB" id="7700578at2759"/>
<dbReference type="GO" id="GO:0006508">
    <property type="term" value="P:proteolysis"/>
    <property type="evidence" value="ECO:0007669"/>
    <property type="project" value="InterPro"/>
</dbReference>
<keyword evidence="3" id="KW-1133">Transmembrane helix</keyword>
<name>A0A6J1R5Y4_9HYME</name>
<dbReference type="GeneID" id="112466006"/>
<evidence type="ECO:0000256" key="2">
    <source>
        <dbReference type="SAM" id="MobiDB-lite"/>
    </source>
</evidence>
<dbReference type="AlphaFoldDB" id="A0A6J1R5Y4"/>
<dbReference type="InterPro" id="IPR001995">
    <property type="entry name" value="Peptidase_A2_cat"/>
</dbReference>
<evidence type="ECO:0000259" key="4">
    <source>
        <dbReference type="PROSITE" id="PS50175"/>
    </source>
</evidence>
<feature type="region of interest" description="Disordered" evidence="2">
    <location>
        <begin position="416"/>
        <end position="442"/>
    </location>
</feature>
<feature type="domain" description="Peptidase A2" evidence="4">
    <location>
        <begin position="480"/>
        <end position="516"/>
    </location>
</feature>
<keyword evidence="3" id="KW-0472">Membrane</keyword>
<keyword evidence="5" id="KW-1185">Reference proteome</keyword>
<dbReference type="GO" id="GO:0071897">
    <property type="term" value="P:DNA biosynthetic process"/>
    <property type="evidence" value="ECO:0007669"/>
    <property type="project" value="UniProtKB-ARBA"/>
</dbReference>
<evidence type="ECO:0000313" key="5">
    <source>
        <dbReference type="Proteomes" id="UP000504618"/>
    </source>
</evidence>
<dbReference type="Gene3D" id="2.40.70.10">
    <property type="entry name" value="Acid Proteases"/>
    <property type="match status" value="1"/>
</dbReference>
<evidence type="ECO:0000313" key="6">
    <source>
        <dbReference type="RefSeq" id="XP_024889613.1"/>
    </source>
</evidence>
<feature type="transmembrane region" description="Helical" evidence="3">
    <location>
        <begin position="848"/>
        <end position="871"/>
    </location>
</feature>
<dbReference type="PANTHER" id="PTHR47331:SF5">
    <property type="entry name" value="RIBONUCLEASE H"/>
    <property type="match status" value="1"/>
</dbReference>
<sequence>MRIQHIENRLEQLLALSQDIENSYDRLTTIGVNNISNARIQTRLSNLKEVWEQFCLVHNAVTISIPELSDDEQDEIHYHVYFTDRIYDRTKEDYLNAIEKFNLLLNTAQNSTNETVPAPLTALPSTQTLTSNDNTYIQHSKLPIMKIPTFDGSSERWLEFKNLFHSLVASKTSLSAIEKLQYLKTHLSGPAFNLVKHTPLTEENFQKTWDLLTEFYENTRLLINTTLQSLFNLKRATKESGTELQQFYSDIMQLYRTFETLECPVDQWDHILIFICTQKLDVESNKLWESQLGSTRKPPSWKEFHDFLFSRMSSLQSFEKSQQKGVLQPAKQPSAKVHHQGQSSYASSDKKSVCVLCKGNHYIAFCSKYTSKPIQQKLDIVSKQKLCYNCLGTHRVDKCRVTKRCQKCGRKHHTSIHQSNYAQSKNKENAENKKESPSNTSAKTEAKVLHSCHENSVGSSILLATARVVVISSTGQSRKLRALIDQGSEVSIIRERVVQQLNLPRCHSHVSLTGIGAKKANKTKGITSFLLKPHFQSNFEVQMQAHILPKLTSPIPSFSHNKDNWSHLNNLELADPEFHERRSIDLIIGAELYSKIIEEGIIKGEPNTPIAQFTKIGWIVSGATSLNSINPQVQSYHVSITDDLHDLLRRFWETEEISITTKTLTKDEQDCENHFQANHSRDANGRYIVKIPFKESPDKLGDSKAKAIRQMANLHQKFANNQSHAKLYNDFIDEYEKLDHMKRVENPQNEPDRVYYLPHHGVYREHSLSTKLRVVFNGSSKTTSGYSLNQLLHSGAKLQKNLFNVLIWFRLFRYVFFADIEKMYRQILAHPDDWDFQRIIWIDKLGRLIIFVLLTVTYGLICAPFLALRAFEQLILDEGKRFPLAIPTMKNGRYVDDFFGGEDTIQKAREVVEQVDNFSAWRAVFS</sequence>
<keyword evidence="1" id="KW-0378">Hydrolase</keyword>
<evidence type="ECO:0000256" key="3">
    <source>
        <dbReference type="SAM" id="Phobius"/>
    </source>
</evidence>
<accession>A0A6J1R5Y4</accession>
<protein>
    <submittedName>
        <fullName evidence="6">Uncharacterized protein LOC112466006</fullName>
    </submittedName>
</protein>
<dbReference type="InterPro" id="IPR043502">
    <property type="entry name" value="DNA/RNA_pol_sf"/>
</dbReference>
<dbReference type="InterPro" id="IPR005312">
    <property type="entry name" value="DUF1759"/>
</dbReference>
<dbReference type="Proteomes" id="UP000504618">
    <property type="component" value="Unplaced"/>
</dbReference>
<dbReference type="PROSITE" id="PS50175">
    <property type="entry name" value="ASP_PROT_RETROV"/>
    <property type="match status" value="1"/>
</dbReference>
<organism evidence="5 6">
    <name type="scientific">Temnothorax curvispinosus</name>
    <dbReference type="NCBI Taxonomy" id="300111"/>
    <lineage>
        <taxon>Eukaryota</taxon>
        <taxon>Metazoa</taxon>
        <taxon>Ecdysozoa</taxon>
        <taxon>Arthropoda</taxon>
        <taxon>Hexapoda</taxon>
        <taxon>Insecta</taxon>
        <taxon>Pterygota</taxon>
        <taxon>Neoptera</taxon>
        <taxon>Endopterygota</taxon>
        <taxon>Hymenoptera</taxon>
        <taxon>Apocrita</taxon>
        <taxon>Aculeata</taxon>
        <taxon>Formicoidea</taxon>
        <taxon>Formicidae</taxon>
        <taxon>Myrmicinae</taxon>
        <taxon>Temnothorax</taxon>
    </lineage>
</organism>
<reference evidence="6" key="1">
    <citation type="submission" date="2025-08" db="UniProtKB">
        <authorList>
            <consortium name="RefSeq"/>
        </authorList>
    </citation>
    <scope>IDENTIFICATION</scope>
    <source>
        <tissue evidence="6">Whole body</tissue>
    </source>
</reference>
<gene>
    <name evidence="6" type="primary">LOC112466006</name>
</gene>
<dbReference type="RefSeq" id="XP_024889613.1">
    <property type="nucleotide sequence ID" value="XM_025033845.1"/>
</dbReference>
<proteinExistence type="predicted"/>
<dbReference type="InterPro" id="IPR021109">
    <property type="entry name" value="Peptidase_aspartic_dom_sf"/>
</dbReference>